<comment type="caution">
    <text evidence="2">The sequence shown here is derived from an EMBL/GenBank/DDBJ whole genome shotgun (WGS) entry which is preliminary data.</text>
</comment>
<feature type="domain" description="Reverse transcriptase zinc-binding" evidence="1">
    <location>
        <begin position="51"/>
        <end position="110"/>
    </location>
</feature>
<name>A0A6A2ZCR4_HIBSY</name>
<dbReference type="PANTHER" id="PTHR36389">
    <property type="entry name" value="OS05G0110100 PROTEIN"/>
    <property type="match status" value="1"/>
</dbReference>
<proteinExistence type="predicted"/>
<evidence type="ECO:0000313" key="3">
    <source>
        <dbReference type="Proteomes" id="UP000436088"/>
    </source>
</evidence>
<dbReference type="InterPro" id="IPR026960">
    <property type="entry name" value="RVT-Znf"/>
</dbReference>
<dbReference type="GO" id="GO:0009535">
    <property type="term" value="C:chloroplast thylakoid membrane"/>
    <property type="evidence" value="ECO:0007669"/>
    <property type="project" value="TreeGrafter"/>
</dbReference>
<dbReference type="EMBL" id="VEPZ02001167">
    <property type="protein sequence ID" value="KAE8689784.1"/>
    <property type="molecule type" value="Genomic_DNA"/>
</dbReference>
<evidence type="ECO:0000313" key="2">
    <source>
        <dbReference type="EMBL" id="KAE8689784.1"/>
    </source>
</evidence>
<accession>A0A6A2ZCR4</accession>
<sequence length="331" mass="37004">MKTDSLLHLVFKICASVTIEDDLLIQDVTSIDCSWNWNLLHHLLTPVVLPAYASLNKDQRNARHPIWNQIWKLAVPERVRCFIWLASHNKLLSSETRCTRGLSHDASCSYSGRCTRGYRMMPHRNSSIFCDKLIPNNLMIDTCTSWAKAYYNNPKVVSSTKEWISSSSVVRLTKLQTIAKASISLLTLMIYAVVPDFLRNVLHRDLHAPLWPINLFMMESTVFPLCRGSALRSTVLSRTNIKNQKRSLTVVAVGDVSADGTNYLIAGAAVVALVGNCLPNPILRKDTCPECDGAGLFVKLELREGKYCKKGPGSNRCARCNGLGKLNQIDK</sequence>
<dbReference type="Proteomes" id="UP000436088">
    <property type="component" value="Unassembled WGS sequence"/>
</dbReference>
<gene>
    <name evidence="2" type="ORF">F3Y22_tig00110931pilonHSYRG00083</name>
</gene>
<keyword evidence="3" id="KW-1185">Reference proteome</keyword>
<reference evidence="2" key="1">
    <citation type="submission" date="2019-09" db="EMBL/GenBank/DDBJ databases">
        <title>Draft genome information of white flower Hibiscus syriacus.</title>
        <authorList>
            <person name="Kim Y.-M."/>
        </authorList>
    </citation>
    <scope>NUCLEOTIDE SEQUENCE [LARGE SCALE GENOMIC DNA]</scope>
    <source>
        <strain evidence="2">YM2019G1</strain>
    </source>
</reference>
<organism evidence="2 3">
    <name type="scientific">Hibiscus syriacus</name>
    <name type="common">Rose of Sharon</name>
    <dbReference type="NCBI Taxonomy" id="106335"/>
    <lineage>
        <taxon>Eukaryota</taxon>
        <taxon>Viridiplantae</taxon>
        <taxon>Streptophyta</taxon>
        <taxon>Embryophyta</taxon>
        <taxon>Tracheophyta</taxon>
        <taxon>Spermatophyta</taxon>
        <taxon>Magnoliopsida</taxon>
        <taxon>eudicotyledons</taxon>
        <taxon>Gunneridae</taxon>
        <taxon>Pentapetalae</taxon>
        <taxon>rosids</taxon>
        <taxon>malvids</taxon>
        <taxon>Malvales</taxon>
        <taxon>Malvaceae</taxon>
        <taxon>Malvoideae</taxon>
        <taxon>Hibiscus</taxon>
    </lineage>
</organism>
<dbReference type="AlphaFoldDB" id="A0A6A2ZCR4"/>
<protein>
    <submittedName>
        <fullName evidence="2">Zinc finger protein ZAT11-like</fullName>
    </submittedName>
</protein>
<evidence type="ECO:0000259" key="1">
    <source>
        <dbReference type="Pfam" id="PF13966"/>
    </source>
</evidence>
<dbReference type="PANTHER" id="PTHR36389:SF1">
    <property type="entry name" value="OS05G0110100 PROTEIN"/>
    <property type="match status" value="1"/>
</dbReference>
<dbReference type="Pfam" id="PF13966">
    <property type="entry name" value="zf-RVT"/>
    <property type="match status" value="1"/>
</dbReference>